<proteinExistence type="predicted"/>
<evidence type="ECO:0000313" key="1">
    <source>
        <dbReference type="EMBL" id="TDU73136.1"/>
    </source>
</evidence>
<sequence>METQTEINELADAIYRDRVLRARAEDPCEKLVDGFRLFEYALGITKMGVQAELNTMDEEAVMKGVQKRFDMVRKVREKGLYQPWKPAA</sequence>
<dbReference type="EMBL" id="SOCA01000002">
    <property type="protein sequence ID" value="TDU73136.1"/>
    <property type="molecule type" value="Genomic_DNA"/>
</dbReference>
<organism evidence="1 2">
    <name type="scientific">Prosthecobacter fusiformis</name>
    <dbReference type="NCBI Taxonomy" id="48464"/>
    <lineage>
        <taxon>Bacteria</taxon>
        <taxon>Pseudomonadati</taxon>
        <taxon>Verrucomicrobiota</taxon>
        <taxon>Verrucomicrobiia</taxon>
        <taxon>Verrucomicrobiales</taxon>
        <taxon>Verrucomicrobiaceae</taxon>
        <taxon>Prosthecobacter</taxon>
    </lineage>
</organism>
<gene>
    <name evidence="1" type="ORF">EI77_01604</name>
</gene>
<name>A0A4R7S644_9BACT</name>
<reference evidence="1 2" key="1">
    <citation type="submission" date="2019-03" db="EMBL/GenBank/DDBJ databases">
        <title>Genomic Encyclopedia of Archaeal and Bacterial Type Strains, Phase II (KMG-II): from individual species to whole genera.</title>
        <authorList>
            <person name="Goeker M."/>
        </authorList>
    </citation>
    <scope>NUCLEOTIDE SEQUENCE [LARGE SCALE GENOMIC DNA]</scope>
    <source>
        <strain evidence="1 2">ATCC 25309</strain>
    </source>
</reference>
<evidence type="ECO:0000313" key="2">
    <source>
        <dbReference type="Proteomes" id="UP000295662"/>
    </source>
</evidence>
<comment type="caution">
    <text evidence="1">The sequence shown here is derived from an EMBL/GenBank/DDBJ whole genome shotgun (WGS) entry which is preliminary data.</text>
</comment>
<accession>A0A4R7S644</accession>
<dbReference type="Proteomes" id="UP000295662">
    <property type="component" value="Unassembled WGS sequence"/>
</dbReference>
<dbReference type="AlphaFoldDB" id="A0A4R7S644"/>
<keyword evidence="2" id="KW-1185">Reference proteome</keyword>
<protein>
    <submittedName>
        <fullName evidence="1">Uncharacterized protein</fullName>
    </submittedName>
</protein>